<feature type="domain" description="Serpin" evidence="1">
    <location>
        <begin position="52"/>
        <end position="212"/>
    </location>
</feature>
<dbReference type="Pfam" id="PF00079">
    <property type="entry name" value="Serpin"/>
    <property type="match status" value="1"/>
</dbReference>
<dbReference type="InterPro" id="IPR042178">
    <property type="entry name" value="Serpin_sf_1"/>
</dbReference>
<reference evidence="2" key="1">
    <citation type="journal article" date="2014" name="Front. Microbiol.">
        <title>High frequency of phylogenetically diverse reductive dehalogenase-homologous genes in deep subseafloor sedimentary metagenomes.</title>
        <authorList>
            <person name="Kawai M."/>
            <person name="Futagami T."/>
            <person name="Toyoda A."/>
            <person name="Takaki Y."/>
            <person name="Nishi S."/>
            <person name="Hori S."/>
            <person name="Arai W."/>
            <person name="Tsubouchi T."/>
            <person name="Morono Y."/>
            <person name="Uchiyama I."/>
            <person name="Ito T."/>
            <person name="Fujiyama A."/>
            <person name="Inagaki F."/>
            <person name="Takami H."/>
        </authorList>
    </citation>
    <scope>NUCLEOTIDE SEQUENCE</scope>
    <source>
        <strain evidence="2">Expedition CK06-06</strain>
    </source>
</reference>
<accession>X0WES5</accession>
<dbReference type="GO" id="GO:0005615">
    <property type="term" value="C:extracellular space"/>
    <property type="evidence" value="ECO:0007669"/>
    <property type="project" value="InterPro"/>
</dbReference>
<dbReference type="PROSITE" id="PS51257">
    <property type="entry name" value="PROKAR_LIPOPROTEIN"/>
    <property type="match status" value="1"/>
</dbReference>
<comment type="caution">
    <text evidence="2">The sequence shown here is derived from an EMBL/GenBank/DDBJ whole genome shotgun (WGS) entry which is preliminary data.</text>
</comment>
<evidence type="ECO:0000259" key="1">
    <source>
        <dbReference type="Pfam" id="PF00079"/>
    </source>
</evidence>
<evidence type="ECO:0000313" key="2">
    <source>
        <dbReference type="EMBL" id="GAG11211.1"/>
    </source>
</evidence>
<dbReference type="PANTHER" id="PTHR11461:SF211">
    <property type="entry name" value="GH10112P-RELATED"/>
    <property type="match status" value="1"/>
</dbReference>
<dbReference type="AlphaFoldDB" id="X0WES5"/>
<dbReference type="InterPro" id="IPR023796">
    <property type="entry name" value="Serpin_dom"/>
</dbReference>
<gene>
    <name evidence="2" type="ORF">S01H1_44915</name>
</gene>
<protein>
    <recommendedName>
        <fullName evidence="1">Serpin domain-containing protein</fullName>
    </recommendedName>
</protein>
<dbReference type="EMBL" id="BARS01028674">
    <property type="protein sequence ID" value="GAG11211.1"/>
    <property type="molecule type" value="Genomic_DNA"/>
</dbReference>
<feature type="non-terminal residue" evidence="2">
    <location>
        <position position="212"/>
    </location>
</feature>
<proteinExistence type="predicted"/>
<name>X0WES5_9ZZZZ</name>
<dbReference type="Gene3D" id="3.30.497.10">
    <property type="entry name" value="Antithrombin, subunit I, domain 2"/>
    <property type="match status" value="1"/>
</dbReference>
<dbReference type="PANTHER" id="PTHR11461">
    <property type="entry name" value="SERINE PROTEASE INHIBITOR, SERPIN"/>
    <property type="match status" value="1"/>
</dbReference>
<dbReference type="GO" id="GO:0004867">
    <property type="term" value="F:serine-type endopeptidase inhibitor activity"/>
    <property type="evidence" value="ECO:0007669"/>
    <property type="project" value="InterPro"/>
</dbReference>
<dbReference type="InterPro" id="IPR000215">
    <property type="entry name" value="Serpin_fam"/>
</dbReference>
<sequence>MKRMLLGVLMVIVVLSSVGCGEGLGIGIARSEKPRETSPDVAASDLKDLVDGNSAFAFDLYQSLSDRDGNLFYSPYSISLALAMTYAGARGETERQMADTLRFLLPQDRLHPAFNALDLELASRGEGAEGKDEEGFRLNIVNAIWGQEDYEFLAEFLDVLAQNYGAGLRLLDFINAAEESRITINDWVSDQTEGRIEDLIPQGVIDALTRLV</sequence>
<dbReference type="InterPro" id="IPR036186">
    <property type="entry name" value="Serpin_sf"/>
</dbReference>
<dbReference type="SUPFAM" id="SSF56574">
    <property type="entry name" value="Serpins"/>
    <property type="match status" value="1"/>
</dbReference>
<organism evidence="2">
    <name type="scientific">marine sediment metagenome</name>
    <dbReference type="NCBI Taxonomy" id="412755"/>
    <lineage>
        <taxon>unclassified sequences</taxon>
        <taxon>metagenomes</taxon>
        <taxon>ecological metagenomes</taxon>
    </lineage>
</organism>